<evidence type="ECO:0000313" key="3">
    <source>
        <dbReference type="Proteomes" id="UP001374579"/>
    </source>
</evidence>
<dbReference type="Proteomes" id="UP001374579">
    <property type="component" value="Unassembled WGS sequence"/>
</dbReference>
<dbReference type="Pfam" id="PF22589">
    <property type="entry name" value="SPMIP1"/>
    <property type="match status" value="1"/>
</dbReference>
<evidence type="ECO:0000313" key="2">
    <source>
        <dbReference type="EMBL" id="KAK7102064.1"/>
    </source>
</evidence>
<dbReference type="EMBL" id="JBAMIC010000010">
    <property type="protein sequence ID" value="KAK7102064.1"/>
    <property type="molecule type" value="Genomic_DNA"/>
</dbReference>
<organism evidence="2 3">
    <name type="scientific">Littorina saxatilis</name>
    <dbReference type="NCBI Taxonomy" id="31220"/>
    <lineage>
        <taxon>Eukaryota</taxon>
        <taxon>Metazoa</taxon>
        <taxon>Spiralia</taxon>
        <taxon>Lophotrochozoa</taxon>
        <taxon>Mollusca</taxon>
        <taxon>Gastropoda</taxon>
        <taxon>Caenogastropoda</taxon>
        <taxon>Littorinimorpha</taxon>
        <taxon>Littorinoidea</taxon>
        <taxon>Littorinidae</taxon>
        <taxon>Littorina</taxon>
    </lineage>
</organism>
<accession>A0AAN9GC16</accession>
<name>A0AAN9GC16_9CAEN</name>
<dbReference type="AlphaFoldDB" id="A0AAN9GC16"/>
<sequence>MAARNPNFTTQFQEFMKESFEKESSQRLAWFNKRRSQTVNRPRQLEVFRKKITEGSKPSEALLEKLPAIGKEARHARVKADWNDPLLENRPQAPLEIESEMRPPSGKTRDTLYDGFTKEGKGRYQYLRRRYDTIPEQKFEFPILSSWDYGWRLGDVIKKEDIKKPPFGRTRIVNDTFYNRNGIGISPPHPSAS</sequence>
<protein>
    <recommendedName>
        <fullName evidence="1">Sperm microtubule inner protein 1 C-terminal domain-containing protein</fullName>
    </recommendedName>
</protein>
<evidence type="ECO:0000259" key="1">
    <source>
        <dbReference type="Pfam" id="PF22589"/>
    </source>
</evidence>
<feature type="domain" description="Sperm microtubule inner protein 1 C-terminal" evidence="1">
    <location>
        <begin position="67"/>
        <end position="183"/>
    </location>
</feature>
<comment type="caution">
    <text evidence="2">The sequence shown here is derived from an EMBL/GenBank/DDBJ whole genome shotgun (WGS) entry which is preliminary data.</text>
</comment>
<dbReference type="PANTHER" id="PTHR35826">
    <property type="entry name" value="PROTEIN ATP6V1FNB-LIKE"/>
    <property type="match status" value="1"/>
</dbReference>
<dbReference type="InterPro" id="IPR054323">
    <property type="entry name" value="SPMIP1_C"/>
</dbReference>
<dbReference type="PANTHER" id="PTHR35826:SF1">
    <property type="entry name" value="PROTEIN ATP6V1FNB-LIKE"/>
    <property type="match status" value="1"/>
</dbReference>
<reference evidence="2 3" key="1">
    <citation type="submission" date="2024-02" db="EMBL/GenBank/DDBJ databases">
        <title>Chromosome-scale genome assembly of the rough periwinkle Littorina saxatilis.</title>
        <authorList>
            <person name="De Jode A."/>
            <person name="Faria R."/>
            <person name="Formenti G."/>
            <person name="Sims Y."/>
            <person name="Smith T.P."/>
            <person name="Tracey A."/>
            <person name="Wood J.M.D."/>
            <person name="Zagrodzka Z.B."/>
            <person name="Johannesson K."/>
            <person name="Butlin R.K."/>
            <person name="Leder E.H."/>
        </authorList>
    </citation>
    <scope>NUCLEOTIDE SEQUENCE [LARGE SCALE GENOMIC DNA]</scope>
    <source>
        <strain evidence="2">Snail1</strain>
        <tissue evidence="2">Muscle</tissue>
    </source>
</reference>
<gene>
    <name evidence="2" type="ORF">V1264_020348</name>
</gene>
<proteinExistence type="predicted"/>
<keyword evidence="3" id="KW-1185">Reference proteome</keyword>